<gene>
    <name evidence="3" type="ORF">TRFO_05657</name>
</gene>
<dbReference type="SMART" id="SM00175">
    <property type="entry name" value="RAB"/>
    <property type="match status" value="1"/>
</dbReference>
<sequence length="198" mass="21272">MSAKPDAIPEAKVVLLGTTMVGKTSIVTRVTSGEFDPSIKPTIGACYASKSFDVNGKTVKLQIWDTAGQERFKTLVPMYYRGAKVAVIVFSVVDAASLNEIDFWATGVKAGASPAPLLFVIGNKIDLVDERTVTEEQGQEVAKKHGAEYFEISATTGTNIDKMIARVAEVALAQVKDEQPQTSVVTIKAEKNKKKGCC</sequence>
<dbReference type="GO" id="GO:0003924">
    <property type="term" value="F:GTPase activity"/>
    <property type="evidence" value="ECO:0007669"/>
    <property type="project" value="InterPro"/>
</dbReference>
<dbReference type="PANTHER" id="PTHR47977">
    <property type="entry name" value="RAS-RELATED PROTEIN RAB"/>
    <property type="match status" value="1"/>
</dbReference>
<dbReference type="Gene3D" id="3.40.50.300">
    <property type="entry name" value="P-loop containing nucleotide triphosphate hydrolases"/>
    <property type="match status" value="1"/>
</dbReference>
<dbReference type="AlphaFoldDB" id="A0A1J4K8I2"/>
<dbReference type="GO" id="GO:0005525">
    <property type="term" value="F:GTP binding"/>
    <property type="evidence" value="ECO:0007669"/>
    <property type="project" value="UniProtKB-KW"/>
</dbReference>
<evidence type="ECO:0000256" key="1">
    <source>
        <dbReference type="ARBA" id="ARBA00022741"/>
    </source>
</evidence>
<dbReference type="SMART" id="SM00176">
    <property type="entry name" value="RAN"/>
    <property type="match status" value="1"/>
</dbReference>
<accession>A0A1J4K8I2</accession>
<keyword evidence="1" id="KW-0547">Nucleotide-binding</keyword>
<dbReference type="PROSITE" id="PS51420">
    <property type="entry name" value="RHO"/>
    <property type="match status" value="1"/>
</dbReference>
<keyword evidence="4" id="KW-1185">Reference proteome</keyword>
<dbReference type="Pfam" id="PF00071">
    <property type="entry name" value="Ras"/>
    <property type="match status" value="1"/>
</dbReference>
<reference evidence="3" key="1">
    <citation type="submission" date="2016-10" db="EMBL/GenBank/DDBJ databases">
        <authorList>
            <person name="Benchimol M."/>
            <person name="Almeida L.G."/>
            <person name="Vasconcelos A.T."/>
            <person name="Perreira-Neves A."/>
            <person name="Rosa I.A."/>
            <person name="Tasca T."/>
            <person name="Bogo M.R."/>
            <person name="de Souza W."/>
        </authorList>
    </citation>
    <scope>NUCLEOTIDE SEQUENCE [LARGE SCALE GENOMIC DNA]</scope>
    <source>
        <strain evidence="3">K</strain>
    </source>
</reference>
<dbReference type="VEuPathDB" id="TrichDB:TRFO_05657"/>
<name>A0A1J4K8I2_9EUKA</name>
<dbReference type="SUPFAM" id="SSF52540">
    <property type="entry name" value="P-loop containing nucleoside triphosphate hydrolases"/>
    <property type="match status" value="1"/>
</dbReference>
<dbReference type="SMART" id="SM00173">
    <property type="entry name" value="RAS"/>
    <property type="match status" value="1"/>
</dbReference>
<dbReference type="EMBL" id="MLAK01000738">
    <property type="protein sequence ID" value="OHT06020.1"/>
    <property type="molecule type" value="Genomic_DNA"/>
</dbReference>
<dbReference type="CDD" id="cd00154">
    <property type="entry name" value="Rab"/>
    <property type="match status" value="1"/>
</dbReference>
<comment type="caution">
    <text evidence="3">The sequence shown here is derived from an EMBL/GenBank/DDBJ whole genome shotgun (WGS) entry which is preliminary data.</text>
</comment>
<dbReference type="RefSeq" id="XP_068359156.1">
    <property type="nucleotide sequence ID" value="XM_068492629.1"/>
</dbReference>
<dbReference type="Proteomes" id="UP000179807">
    <property type="component" value="Unassembled WGS sequence"/>
</dbReference>
<dbReference type="InterPro" id="IPR005225">
    <property type="entry name" value="Small_GTP-bd"/>
</dbReference>
<protein>
    <submittedName>
        <fullName evidence="3">Small GTP-binding protein</fullName>
    </submittedName>
</protein>
<dbReference type="InterPro" id="IPR027417">
    <property type="entry name" value="P-loop_NTPase"/>
</dbReference>
<proteinExistence type="predicted"/>
<dbReference type="OrthoDB" id="63533at2759"/>
<dbReference type="SMART" id="SM00174">
    <property type="entry name" value="RHO"/>
    <property type="match status" value="1"/>
</dbReference>
<dbReference type="FunFam" id="3.40.50.300:FF:000808">
    <property type="entry name" value="Small GTP-binding protein, putative"/>
    <property type="match status" value="1"/>
</dbReference>
<evidence type="ECO:0000313" key="4">
    <source>
        <dbReference type="Proteomes" id="UP000179807"/>
    </source>
</evidence>
<keyword evidence="2" id="KW-0342">GTP-binding</keyword>
<dbReference type="InterPro" id="IPR001806">
    <property type="entry name" value="Small_GTPase"/>
</dbReference>
<dbReference type="PRINTS" id="PR00449">
    <property type="entry name" value="RASTRNSFRMNG"/>
</dbReference>
<organism evidence="3 4">
    <name type="scientific">Tritrichomonas foetus</name>
    <dbReference type="NCBI Taxonomy" id="1144522"/>
    <lineage>
        <taxon>Eukaryota</taxon>
        <taxon>Metamonada</taxon>
        <taxon>Parabasalia</taxon>
        <taxon>Tritrichomonadida</taxon>
        <taxon>Tritrichomonadidae</taxon>
        <taxon>Tritrichomonas</taxon>
    </lineage>
</organism>
<dbReference type="InterPro" id="IPR050227">
    <property type="entry name" value="Rab"/>
</dbReference>
<dbReference type="GeneID" id="94827333"/>
<evidence type="ECO:0000256" key="2">
    <source>
        <dbReference type="ARBA" id="ARBA00023134"/>
    </source>
</evidence>
<dbReference type="PROSITE" id="PS51421">
    <property type="entry name" value="RAS"/>
    <property type="match status" value="1"/>
</dbReference>
<dbReference type="NCBIfam" id="TIGR00231">
    <property type="entry name" value="small_GTP"/>
    <property type="match status" value="1"/>
</dbReference>
<dbReference type="PROSITE" id="PS51419">
    <property type="entry name" value="RAB"/>
    <property type="match status" value="1"/>
</dbReference>
<evidence type="ECO:0000313" key="3">
    <source>
        <dbReference type="EMBL" id="OHT06020.1"/>
    </source>
</evidence>